<dbReference type="STRING" id="1032480.MLP_44700"/>
<keyword evidence="3" id="KW-1185">Reference proteome</keyword>
<dbReference type="GO" id="GO:0005737">
    <property type="term" value="C:cytoplasm"/>
    <property type="evidence" value="ECO:0007669"/>
    <property type="project" value="TreeGrafter"/>
</dbReference>
<dbReference type="HOGENOM" id="CLU_013985_3_6_11"/>
<reference evidence="2 3" key="1">
    <citation type="submission" date="2011-05" db="EMBL/GenBank/DDBJ databases">
        <title>Whole genome sequence of Microlunatus phosphovorus NM-1.</title>
        <authorList>
            <person name="Hosoyama A."/>
            <person name="Sasaki K."/>
            <person name="Harada T."/>
            <person name="Igarashi R."/>
            <person name="Kawakoshi A."/>
            <person name="Sasagawa M."/>
            <person name="Fukada J."/>
            <person name="Nakamura S."/>
            <person name="Katano Y."/>
            <person name="Hanada S."/>
            <person name="Kamagata Y."/>
            <person name="Nakamura N."/>
            <person name="Yamazaki S."/>
            <person name="Fujita N."/>
        </authorList>
    </citation>
    <scope>NUCLEOTIDE SEQUENCE [LARGE SCALE GENOMIC DNA]</scope>
    <source>
        <strain evidence="3">ATCC 700054 / DSM 10555 / JCM 9379 / NBRC 101784 / NCIMB 13414 / VKM Ac-1990 / NM-1</strain>
    </source>
</reference>
<dbReference type="GO" id="GO:0008999">
    <property type="term" value="F:protein-N-terminal-alanine acetyltransferase activity"/>
    <property type="evidence" value="ECO:0007669"/>
    <property type="project" value="TreeGrafter"/>
</dbReference>
<feature type="domain" description="N-acetyltransferase" evidence="1">
    <location>
        <begin position="15"/>
        <end position="180"/>
    </location>
</feature>
<dbReference type="Pfam" id="PF13302">
    <property type="entry name" value="Acetyltransf_3"/>
    <property type="match status" value="1"/>
</dbReference>
<evidence type="ECO:0000313" key="2">
    <source>
        <dbReference type="EMBL" id="BAK37484.1"/>
    </source>
</evidence>
<dbReference type="eggNOG" id="COG1670">
    <property type="taxonomic scope" value="Bacteria"/>
</dbReference>
<dbReference type="InterPro" id="IPR016181">
    <property type="entry name" value="Acyl_CoA_acyltransferase"/>
</dbReference>
<proteinExistence type="predicted"/>
<protein>
    <recommendedName>
        <fullName evidence="1">N-acetyltransferase domain-containing protein</fullName>
    </recommendedName>
</protein>
<name>F5XTN5_MICPN</name>
<evidence type="ECO:0000259" key="1">
    <source>
        <dbReference type="PROSITE" id="PS51186"/>
    </source>
</evidence>
<dbReference type="RefSeq" id="WP_013865318.1">
    <property type="nucleotide sequence ID" value="NC_015635.1"/>
</dbReference>
<gene>
    <name evidence="2" type="ordered locus">MLP_44700</name>
</gene>
<dbReference type="Gene3D" id="3.40.630.30">
    <property type="match status" value="1"/>
</dbReference>
<dbReference type="EMBL" id="AP012204">
    <property type="protein sequence ID" value="BAK37484.1"/>
    <property type="molecule type" value="Genomic_DNA"/>
</dbReference>
<evidence type="ECO:0000313" key="3">
    <source>
        <dbReference type="Proteomes" id="UP000007947"/>
    </source>
</evidence>
<dbReference type="PROSITE" id="PS51186">
    <property type="entry name" value="GNAT"/>
    <property type="match status" value="1"/>
</dbReference>
<dbReference type="PANTHER" id="PTHR43792">
    <property type="entry name" value="GNAT FAMILY, PUTATIVE (AFU_ORTHOLOGUE AFUA_3G00765)-RELATED-RELATED"/>
    <property type="match status" value="1"/>
</dbReference>
<dbReference type="OrthoDB" id="3533156at2"/>
<dbReference type="InterPro" id="IPR051531">
    <property type="entry name" value="N-acetyltransferase"/>
</dbReference>
<dbReference type="PANTHER" id="PTHR43792:SF9">
    <property type="entry name" value="RIBOSOMAL-PROTEIN-ALANINE ACETYLTRANSFERASE"/>
    <property type="match status" value="1"/>
</dbReference>
<sequence length="183" mass="20597">MIDFDGFPRLTTDRLVLREPVTTDAADILVFRSDPVAQRYNSAPLRDLDESRGLIEEIRDVYANRAGVIWAVTLTETGRVIGIFGFDGWDTYHRRAQVGYDLSRDLWGRGLATEALAAILAYGFSELGLHRVEAQTIADNEESVRLLGRLGFQREGTRRDHSFEEDGLFHDGAIYGLLAPERP</sequence>
<dbReference type="Proteomes" id="UP000007947">
    <property type="component" value="Chromosome"/>
</dbReference>
<organism evidence="2 3">
    <name type="scientific">Microlunatus phosphovorus (strain ATCC 700054 / DSM 10555 / JCM 9379 / NBRC 101784 / NCIMB 13414 / VKM Ac-1990 / NM-1)</name>
    <dbReference type="NCBI Taxonomy" id="1032480"/>
    <lineage>
        <taxon>Bacteria</taxon>
        <taxon>Bacillati</taxon>
        <taxon>Actinomycetota</taxon>
        <taxon>Actinomycetes</taxon>
        <taxon>Propionibacteriales</taxon>
        <taxon>Propionibacteriaceae</taxon>
        <taxon>Microlunatus</taxon>
    </lineage>
</organism>
<dbReference type="InterPro" id="IPR000182">
    <property type="entry name" value="GNAT_dom"/>
</dbReference>
<dbReference type="AlphaFoldDB" id="F5XTN5"/>
<dbReference type="SUPFAM" id="SSF55729">
    <property type="entry name" value="Acyl-CoA N-acyltransferases (Nat)"/>
    <property type="match status" value="1"/>
</dbReference>
<accession>F5XTN5</accession>
<dbReference type="KEGG" id="mph:MLP_44700"/>